<proteinExistence type="predicted"/>
<dbReference type="EMBL" id="CAKASE010000046">
    <property type="protein sequence ID" value="CAG9561074.1"/>
    <property type="molecule type" value="Genomic_DNA"/>
</dbReference>
<gene>
    <name evidence="1" type="ORF">DCHRY22_LOCUS2643</name>
</gene>
<name>A0A8J2VQ93_9NEOP</name>
<comment type="caution">
    <text evidence="1">The sequence shown here is derived from an EMBL/GenBank/DDBJ whole genome shotgun (WGS) entry which is preliminary data.</text>
</comment>
<organism evidence="1 2">
    <name type="scientific">Danaus chrysippus</name>
    <name type="common">African queen</name>
    <dbReference type="NCBI Taxonomy" id="151541"/>
    <lineage>
        <taxon>Eukaryota</taxon>
        <taxon>Metazoa</taxon>
        <taxon>Ecdysozoa</taxon>
        <taxon>Arthropoda</taxon>
        <taxon>Hexapoda</taxon>
        <taxon>Insecta</taxon>
        <taxon>Pterygota</taxon>
        <taxon>Neoptera</taxon>
        <taxon>Endopterygota</taxon>
        <taxon>Lepidoptera</taxon>
        <taxon>Glossata</taxon>
        <taxon>Ditrysia</taxon>
        <taxon>Papilionoidea</taxon>
        <taxon>Nymphalidae</taxon>
        <taxon>Danainae</taxon>
        <taxon>Danaini</taxon>
        <taxon>Danaina</taxon>
        <taxon>Danaus</taxon>
        <taxon>Anosia</taxon>
    </lineage>
</organism>
<accession>A0A8J2VQ93</accession>
<protein>
    <submittedName>
        <fullName evidence="1">(African queen) hypothetical protein</fullName>
    </submittedName>
</protein>
<evidence type="ECO:0000313" key="1">
    <source>
        <dbReference type="EMBL" id="CAG9561074.1"/>
    </source>
</evidence>
<reference evidence="1" key="1">
    <citation type="submission" date="2021-09" db="EMBL/GenBank/DDBJ databases">
        <authorList>
            <person name="Martin H S."/>
        </authorList>
    </citation>
    <scope>NUCLEOTIDE SEQUENCE</scope>
</reference>
<keyword evidence="2" id="KW-1185">Reference proteome</keyword>
<dbReference type="Proteomes" id="UP000789524">
    <property type="component" value="Unassembled WGS sequence"/>
</dbReference>
<dbReference type="AlphaFoldDB" id="A0A8J2VQ93"/>
<evidence type="ECO:0000313" key="2">
    <source>
        <dbReference type="Proteomes" id="UP000789524"/>
    </source>
</evidence>
<sequence length="66" mass="7150">MAGDASPLEPPHLTALSPARARSSLITYTKCLRLYVPLSALIARAHYRRPACLACPACLAYPAQRN</sequence>